<dbReference type="AlphaFoldDB" id="A0A4C1Y4P9"/>
<organism evidence="2 3">
    <name type="scientific">Eumeta variegata</name>
    <name type="common">Bagworm moth</name>
    <name type="synonym">Eumeta japonica</name>
    <dbReference type="NCBI Taxonomy" id="151549"/>
    <lineage>
        <taxon>Eukaryota</taxon>
        <taxon>Metazoa</taxon>
        <taxon>Ecdysozoa</taxon>
        <taxon>Arthropoda</taxon>
        <taxon>Hexapoda</taxon>
        <taxon>Insecta</taxon>
        <taxon>Pterygota</taxon>
        <taxon>Neoptera</taxon>
        <taxon>Endopterygota</taxon>
        <taxon>Lepidoptera</taxon>
        <taxon>Glossata</taxon>
        <taxon>Ditrysia</taxon>
        <taxon>Tineoidea</taxon>
        <taxon>Psychidae</taxon>
        <taxon>Oiketicinae</taxon>
        <taxon>Eumeta</taxon>
    </lineage>
</organism>
<dbReference type="Proteomes" id="UP000299102">
    <property type="component" value="Unassembled WGS sequence"/>
</dbReference>
<proteinExistence type="predicted"/>
<evidence type="ECO:0000313" key="3">
    <source>
        <dbReference type="Proteomes" id="UP000299102"/>
    </source>
</evidence>
<dbReference type="EMBL" id="BGZK01001076">
    <property type="protein sequence ID" value="GBP70480.1"/>
    <property type="molecule type" value="Genomic_DNA"/>
</dbReference>
<keyword evidence="3" id="KW-1185">Reference proteome</keyword>
<evidence type="ECO:0000313" key="2">
    <source>
        <dbReference type="EMBL" id="GBP70480.1"/>
    </source>
</evidence>
<name>A0A4C1Y4P9_EUMVA</name>
<comment type="caution">
    <text evidence="2">The sequence shown here is derived from an EMBL/GenBank/DDBJ whole genome shotgun (WGS) entry which is preliminary data.</text>
</comment>
<feature type="compositionally biased region" description="Gly residues" evidence="1">
    <location>
        <begin position="1"/>
        <end position="12"/>
    </location>
</feature>
<protein>
    <submittedName>
        <fullName evidence="2">Uncharacterized protein</fullName>
    </submittedName>
</protein>
<gene>
    <name evidence="2" type="ORF">EVAR_56147_1</name>
</gene>
<evidence type="ECO:0000256" key="1">
    <source>
        <dbReference type="SAM" id="MobiDB-lite"/>
    </source>
</evidence>
<accession>A0A4C1Y4P9</accession>
<feature type="compositionally biased region" description="Polar residues" evidence="1">
    <location>
        <begin position="43"/>
        <end position="53"/>
    </location>
</feature>
<feature type="compositionally biased region" description="Basic and acidic residues" evidence="1">
    <location>
        <begin position="79"/>
        <end position="96"/>
    </location>
</feature>
<feature type="region of interest" description="Disordered" evidence="1">
    <location>
        <begin position="42"/>
        <end position="109"/>
    </location>
</feature>
<feature type="compositionally biased region" description="Polar residues" evidence="1">
    <location>
        <begin position="97"/>
        <end position="109"/>
    </location>
</feature>
<sequence>MHIPVGEGGRAPGMGSDYRRRRGRREQIRLRTSPAAQLRLGTRVSSPLHTVQATHVADRRPSDVNGPPTAVVKAARIGDPLHADLTEHTADRRSDYHASNSSSLGSTHQ</sequence>
<reference evidence="2 3" key="1">
    <citation type="journal article" date="2019" name="Commun. Biol.">
        <title>The bagworm genome reveals a unique fibroin gene that provides high tensile strength.</title>
        <authorList>
            <person name="Kono N."/>
            <person name="Nakamura H."/>
            <person name="Ohtoshi R."/>
            <person name="Tomita M."/>
            <person name="Numata K."/>
            <person name="Arakawa K."/>
        </authorList>
    </citation>
    <scope>NUCLEOTIDE SEQUENCE [LARGE SCALE GENOMIC DNA]</scope>
</reference>
<feature type="region of interest" description="Disordered" evidence="1">
    <location>
        <begin position="1"/>
        <end position="26"/>
    </location>
</feature>